<dbReference type="PANTHER" id="PTHR43792:SF8">
    <property type="entry name" value="[RIBOSOMAL PROTEIN US5]-ALANINE N-ACETYLTRANSFERASE"/>
    <property type="match status" value="1"/>
</dbReference>
<evidence type="ECO:0000313" key="5">
    <source>
        <dbReference type="EMBL" id="BDU50167.1"/>
    </source>
</evidence>
<organism evidence="5 6">
    <name type="scientific">Haliovirga abyssi</name>
    <dbReference type="NCBI Taxonomy" id="2996794"/>
    <lineage>
        <taxon>Bacteria</taxon>
        <taxon>Fusobacteriati</taxon>
        <taxon>Fusobacteriota</taxon>
        <taxon>Fusobacteriia</taxon>
        <taxon>Fusobacteriales</taxon>
        <taxon>Haliovirgaceae</taxon>
        <taxon>Haliovirga</taxon>
    </lineage>
</organism>
<dbReference type="GO" id="GO:0008999">
    <property type="term" value="F:protein-N-terminal-alanine acetyltransferase activity"/>
    <property type="evidence" value="ECO:0007669"/>
    <property type="project" value="TreeGrafter"/>
</dbReference>
<dbReference type="GO" id="GO:0005737">
    <property type="term" value="C:cytoplasm"/>
    <property type="evidence" value="ECO:0007669"/>
    <property type="project" value="TreeGrafter"/>
</dbReference>
<proteinExistence type="inferred from homology"/>
<dbReference type="RefSeq" id="WP_307905102.1">
    <property type="nucleotide sequence ID" value="NZ_AP027059.1"/>
</dbReference>
<keyword evidence="6" id="KW-1185">Reference proteome</keyword>
<accession>A0AAU9DFK7</accession>
<dbReference type="Pfam" id="PF13302">
    <property type="entry name" value="Acetyltransf_3"/>
    <property type="match status" value="1"/>
</dbReference>
<keyword evidence="2" id="KW-0012">Acyltransferase</keyword>
<sequence length="181" mass="21499">MILKTKRLLLKTLDESYAEEVLEFYKKNIIFLKEWEPERNNDFYKIGVHKLNLRNDVLKNEKKELFRVWIFRSGEEKILGTVALSNIIYGVFKSCHLGYKFDKDEVGKGYAIESVKKVIEYGFNELKLHRIEANIMPKNKRSLNLVKKLGFEEEGLAKNYLKINGEWEDHLHMVKFNEKII</sequence>
<evidence type="ECO:0000259" key="4">
    <source>
        <dbReference type="PROSITE" id="PS51186"/>
    </source>
</evidence>
<gene>
    <name evidence="5" type="ORF">HLVA_07360</name>
</gene>
<dbReference type="InterPro" id="IPR016181">
    <property type="entry name" value="Acyl_CoA_acyltransferase"/>
</dbReference>
<protein>
    <submittedName>
        <fullName evidence="5">Alanine acetyltransferase</fullName>
    </submittedName>
</protein>
<dbReference type="PROSITE" id="PS51186">
    <property type="entry name" value="GNAT"/>
    <property type="match status" value="1"/>
</dbReference>
<dbReference type="AlphaFoldDB" id="A0AAU9DFK7"/>
<dbReference type="Gene3D" id="3.40.630.30">
    <property type="match status" value="1"/>
</dbReference>
<dbReference type="EMBL" id="AP027059">
    <property type="protein sequence ID" value="BDU50167.1"/>
    <property type="molecule type" value="Genomic_DNA"/>
</dbReference>
<dbReference type="SUPFAM" id="SSF55729">
    <property type="entry name" value="Acyl-CoA N-acyltransferases (Nat)"/>
    <property type="match status" value="1"/>
</dbReference>
<dbReference type="InterPro" id="IPR051531">
    <property type="entry name" value="N-acetyltransferase"/>
</dbReference>
<keyword evidence="1" id="KW-0808">Transferase</keyword>
<evidence type="ECO:0000256" key="3">
    <source>
        <dbReference type="ARBA" id="ARBA00038502"/>
    </source>
</evidence>
<feature type="domain" description="N-acetyltransferase" evidence="4">
    <location>
        <begin position="8"/>
        <end position="178"/>
    </location>
</feature>
<evidence type="ECO:0000256" key="2">
    <source>
        <dbReference type="ARBA" id="ARBA00023315"/>
    </source>
</evidence>
<name>A0AAU9DFK7_9FUSO</name>
<evidence type="ECO:0000313" key="6">
    <source>
        <dbReference type="Proteomes" id="UP001321582"/>
    </source>
</evidence>
<dbReference type="PANTHER" id="PTHR43792">
    <property type="entry name" value="GNAT FAMILY, PUTATIVE (AFU_ORTHOLOGUE AFUA_3G00765)-RELATED-RELATED"/>
    <property type="match status" value="1"/>
</dbReference>
<dbReference type="KEGG" id="haby:HLVA_07360"/>
<dbReference type="Proteomes" id="UP001321582">
    <property type="component" value="Chromosome"/>
</dbReference>
<comment type="similarity">
    <text evidence="3">Belongs to the acetyltransferase family. RimJ subfamily.</text>
</comment>
<evidence type="ECO:0000256" key="1">
    <source>
        <dbReference type="ARBA" id="ARBA00022679"/>
    </source>
</evidence>
<reference evidence="5 6" key="1">
    <citation type="submission" date="2022-11" db="EMBL/GenBank/DDBJ databases">
        <title>Haliovirga abyssi gen. nov., sp. nov., a mesophilic fermentative bacterium isolated from the Iheya North hydrothermal field and the proposal of Haliovirgaceae fam. nov.</title>
        <authorList>
            <person name="Miyazaki U."/>
            <person name="Tame A."/>
            <person name="Miyazaki J."/>
            <person name="Takai K."/>
            <person name="Sawayama S."/>
            <person name="Kitajima M."/>
            <person name="Okamoto A."/>
            <person name="Nakagawa S."/>
        </authorList>
    </citation>
    <scope>NUCLEOTIDE SEQUENCE [LARGE SCALE GENOMIC DNA]</scope>
    <source>
        <strain evidence="5 6">IC12</strain>
    </source>
</reference>
<dbReference type="InterPro" id="IPR000182">
    <property type="entry name" value="GNAT_dom"/>
</dbReference>